<accession>A0A0H5AXV7</accession>
<organism evidence="1 2">
    <name type="scientific">Pseudomonas phage KPP21</name>
    <dbReference type="NCBI Taxonomy" id="1678082"/>
    <lineage>
        <taxon>Viruses</taxon>
        <taxon>Duplodnaviria</taxon>
        <taxon>Heunggongvirae</taxon>
        <taxon>Uroviricota</taxon>
        <taxon>Caudoviricetes</taxon>
        <taxon>Schitoviridae</taxon>
        <taxon>Migulavirinae</taxon>
        <taxon>Luzseptimavirus</taxon>
        <taxon>Luzseptimavirus KPP21</taxon>
    </lineage>
</organism>
<protein>
    <submittedName>
        <fullName evidence="1">Uncharacterized protein</fullName>
    </submittedName>
</protein>
<keyword evidence="2" id="KW-1185">Reference proteome</keyword>
<reference evidence="1 2" key="1">
    <citation type="submission" date="2015-07" db="EMBL/GenBank/DDBJ databases">
        <title>Characterization of Pseudomonas aeruginosa phage KPP21 belonging to family Podoviridae genus N4-like viruses, isolated in Japan.</title>
        <authorList>
            <person name="Shigehisa R."/>
            <person name="Uchiyama J."/>
            <person name="Kato S."/>
            <person name="Takemura-Uchiyama I."/>
            <person name="Ujihara T."/>
            <person name="Sakaguchi Y."/>
            <person name="Okamoto N."/>
            <person name="Shimakura H."/>
            <person name="Daibata M."/>
            <person name="Sakaguchi M."/>
            <person name="Matsuzaki S."/>
        </authorList>
    </citation>
    <scope>NUCLEOTIDE SEQUENCE [LARGE SCALE GENOMIC DNA]</scope>
</reference>
<evidence type="ECO:0000313" key="2">
    <source>
        <dbReference type="Proteomes" id="UP000203732"/>
    </source>
</evidence>
<dbReference type="Proteomes" id="UP000203732">
    <property type="component" value="Segment"/>
</dbReference>
<dbReference type="RefSeq" id="YP_009219018.1">
    <property type="nucleotide sequence ID" value="NC_029017.1"/>
</dbReference>
<evidence type="ECO:0000313" key="1">
    <source>
        <dbReference type="EMBL" id="BAR94628.1"/>
    </source>
</evidence>
<dbReference type="KEGG" id="vg:26645285"/>
<proteinExistence type="predicted"/>
<name>A0A0H5AXV7_BPK21</name>
<dbReference type="GeneID" id="26645285"/>
<dbReference type="EMBL" id="LC064302">
    <property type="protein sequence ID" value="BAR94628.1"/>
    <property type="molecule type" value="Genomic_DNA"/>
</dbReference>
<organismHost>
    <name type="scientific">Pseudomonas aeruginosa</name>
    <dbReference type="NCBI Taxonomy" id="287"/>
</organismHost>
<sequence>MSMQDSNLVITQQLKARLALVGVVDRDSWHFFDSTDFFFKELPGAETMEKVHLALDLDSIFNAEVDSHGVRCSN</sequence>